<keyword evidence="4 9" id="KW-0819">tRNA processing</keyword>
<dbReference type="SUPFAM" id="SSF55729">
    <property type="entry name" value="Acyl-CoA N-acyltransferases (Nat)"/>
    <property type="match status" value="1"/>
</dbReference>
<dbReference type="Pfam" id="PF05127">
    <property type="entry name" value="NAT10_TcmA_helicase"/>
    <property type="match status" value="1"/>
</dbReference>
<dbReference type="PANTHER" id="PTHR10925:SF5">
    <property type="entry name" value="RNA CYTIDINE ACETYLTRANSFERASE"/>
    <property type="match status" value="1"/>
</dbReference>
<comment type="similarity">
    <text evidence="9">Belongs to the TmcA family.</text>
</comment>
<evidence type="ECO:0000259" key="10">
    <source>
        <dbReference type="Pfam" id="PF05127"/>
    </source>
</evidence>
<keyword evidence="8 9" id="KW-0012">Acyltransferase</keyword>
<dbReference type="GO" id="GO:1990883">
    <property type="term" value="F:18S rRNA cytidine N-acetyltransferase activity"/>
    <property type="evidence" value="ECO:0007669"/>
    <property type="project" value="TreeGrafter"/>
</dbReference>
<dbReference type="SUPFAM" id="SSF52540">
    <property type="entry name" value="P-loop containing nucleoside triphosphate hydrolases"/>
    <property type="match status" value="1"/>
</dbReference>
<comment type="function">
    <text evidence="9">Catalyzes the formation of N(4)-acetylcytidine (ac(4)C) at the wobble position of tRNA(Met), by using acetyl-CoA as an acetyl donor and ATP (or GTP).</text>
</comment>
<keyword evidence="1 9" id="KW-0963">Cytoplasm</keyword>
<feature type="domain" description="TcmA/NAT10 helicase" evidence="10">
    <location>
        <begin position="200"/>
        <end position="377"/>
    </location>
</feature>
<feature type="binding site" evidence="9">
    <location>
        <position position="360"/>
    </location>
    <ligand>
        <name>ATP</name>
        <dbReference type="ChEBI" id="CHEBI:30616"/>
    </ligand>
</feature>
<dbReference type="InterPro" id="IPR016181">
    <property type="entry name" value="Acyl_CoA_acyltransferase"/>
</dbReference>
<proteinExistence type="inferred from homology"/>
<keyword evidence="7 9" id="KW-0694">RNA-binding</keyword>
<evidence type="ECO:0000256" key="4">
    <source>
        <dbReference type="ARBA" id="ARBA00022694"/>
    </source>
</evidence>
<dbReference type="InterPro" id="IPR000182">
    <property type="entry name" value="GNAT_dom"/>
</dbReference>
<accession>A0A5Q0TG05</accession>
<sequence length="706" mass="78545">MTALASLLQLQTQLITEQHRAAVRIMLDQSDSISLIKQYCQQLDLSAANIAWFGGFNELEARLPCQNFTYKQGSQILGQDVDLLIFDCAVGFDANSFTAACGALKAGGLLLILNSEQLPSSYSHTWLLHYLQYWPEIDAIDSPLKSGALMDAQPKADQVKPLCDQNIKPNRFIEGKTQDQICAIAAIQKVVSGHRKRPLVLTAHRGRGKSACLGMAAAQLMAEQQRTIIVTAPSIKALSSVFEHAILQLEQQQVGHNSPVKVQQQTRLSLILDNGSCLQFVAPDELLLTLPECDLLLVDEAAALPLAMLKRMTQHYHRMVFSSTVHGYEGCGRGFTLKFMQWLVENRKGWKQLELQQPIRWQQDDPLELWLFDAFLLACDMTPAPTSYSDVKLKPINKSQLLAEPELLRSVFGLLVNAHYQTAPNDLFQLLDDDAMSLYLIQSQASLLGCLVINLEGGLSDDLVTAIQQGKRRPKGHLVASHLTNHLGLKDAALQTSARIMRIAVHPQLQGQGIGQQALNLLQLQLIDQVDFISTSFGATPELVRFWSEQFSLVKLGSHRDQASGCYSAIMVAPLSFEAQVWIEGAHSRFGQQFKFLLSNLFQALETEVVFAILTQQLSKQAKLDKSALITNYLAGGNSFESVSFDLTFFVWQRLCGNAAMIHTPHWSCLIAKLLQQQTWQQVSASNALSGRKETEQYIKQHISQL</sequence>
<dbReference type="Gene3D" id="3.40.630.30">
    <property type="match status" value="1"/>
</dbReference>
<feature type="binding site" evidence="9">
    <location>
        <begin position="503"/>
        <end position="505"/>
    </location>
    <ligand>
        <name>acetyl-CoA</name>
        <dbReference type="ChEBI" id="CHEBI:57288"/>
    </ligand>
</feature>
<feature type="domain" description="TmcA/NAT10 N-terminal" evidence="11">
    <location>
        <begin position="4"/>
        <end position="113"/>
    </location>
</feature>
<feature type="binding site" evidence="9">
    <location>
        <position position="180"/>
    </location>
    <ligand>
        <name>ATP</name>
        <dbReference type="ChEBI" id="CHEBI:30616"/>
    </ligand>
</feature>
<dbReference type="InterPro" id="IPR013562">
    <property type="entry name" value="TmcA/NAT10_N"/>
</dbReference>
<dbReference type="Pfam" id="PF13718">
    <property type="entry name" value="GNAT_acetyltr_2"/>
    <property type="match status" value="2"/>
</dbReference>
<dbReference type="EMBL" id="CP045700">
    <property type="protein sequence ID" value="QGA66098.1"/>
    <property type="molecule type" value="Genomic_DNA"/>
</dbReference>
<comment type="caution">
    <text evidence="9">Lacks conserved residue(s) required for the propagation of feature annotation.</text>
</comment>
<keyword evidence="6 9" id="KW-0067">ATP-binding</keyword>
<reference evidence="13 14" key="1">
    <citation type="submission" date="2019-10" db="EMBL/GenBank/DDBJ databases">
        <title>Vibrio sp. nov., isolated from Coralline algae surface.</title>
        <authorList>
            <person name="Geng Y."/>
            <person name="Zhang X."/>
        </authorList>
    </citation>
    <scope>NUCLEOTIDE SEQUENCE [LARGE SCALE GENOMIC DNA]</scope>
    <source>
        <strain evidence="13 14">SM1977</strain>
    </source>
</reference>
<dbReference type="HAMAP" id="MF_01886">
    <property type="entry name" value="tRNA_acetyltr_TmcA"/>
    <property type="match status" value="1"/>
</dbReference>
<feature type="binding site" evidence="9">
    <location>
        <position position="542"/>
    </location>
    <ligand>
        <name>acetyl-CoA</name>
        <dbReference type="ChEBI" id="CHEBI:57288"/>
    </ligand>
</feature>
<dbReference type="InterPro" id="IPR027417">
    <property type="entry name" value="P-loop_NTPase"/>
</dbReference>
<dbReference type="InterPro" id="IPR032672">
    <property type="entry name" value="TmcA/NAT10/Kre33"/>
</dbReference>
<dbReference type="GO" id="GO:0002101">
    <property type="term" value="P:tRNA wobble cytosine modification"/>
    <property type="evidence" value="ECO:0007669"/>
    <property type="project" value="UniProtKB-UniRule"/>
</dbReference>
<keyword evidence="2 9" id="KW-0820">tRNA-binding</keyword>
<dbReference type="GO" id="GO:0005737">
    <property type="term" value="C:cytoplasm"/>
    <property type="evidence" value="ECO:0007669"/>
    <property type="project" value="UniProtKB-SubCell"/>
</dbReference>
<dbReference type="PANTHER" id="PTHR10925">
    <property type="entry name" value="N-ACETYLTRANSFERASE 10"/>
    <property type="match status" value="1"/>
</dbReference>
<dbReference type="AlphaFoldDB" id="A0A5Q0TG05"/>
<evidence type="ECO:0000256" key="9">
    <source>
        <dbReference type="HAMAP-Rule" id="MF_01886"/>
    </source>
</evidence>
<comment type="catalytic activity">
    <reaction evidence="9">
        <text>cytidine(34) in elongator tRNA(Met) + acetyl-CoA + ATP + H2O = N(4)-acetylcytidine(34) in elongator tRNA(Met) + ADP + phosphate + CoA + H(+)</text>
        <dbReference type="Rhea" id="RHEA:43788"/>
        <dbReference type="Rhea" id="RHEA-COMP:10693"/>
        <dbReference type="Rhea" id="RHEA-COMP:10694"/>
        <dbReference type="ChEBI" id="CHEBI:15377"/>
        <dbReference type="ChEBI" id="CHEBI:15378"/>
        <dbReference type="ChEBI" id="CHEBI:30616"/>
        <dbReference type="ChEBI" id="CHEBI:43474"/>
        <dbReference type="ChEBI" id="CHEBI:57287"/>
        <dbReference type="ChEBI" id="CHEBI:57288"/>
        <dbReference type="ChEBI" id="CHEBI:74900"/>
        <dbReference type="ChEBI" id="CHEBI:82748"/>
        <dbReference type="ChEBI" id="CHEBI:456216"/>
        <dbReference type="EC" id="2.3.1.193"/>
    </reaction>
</comment>
<evidence type="ECO:0000313" key="14">
    <source>
        <dbReference type="Proteomes" id="UP000348942"/>
    </source>
</evidence>
<dbReference type="GO" id="GO:1904812">
    <property type="term" value="P:rRNA acetylation involved in maturation of SSU-rRNA"/>
    <property type="evidence" value="ECO:0007669"/>
    <property type="project" value="TreeGrafter"/>
</dbReference>
<feature type="domain" description="N-acetyltransferase" evidence="12">
    <location>
        <begin position="528"/>
        <end position="575"/>
    </location>
</feature>
<dbReference type="Gene3D" id="1.20.120.890">
    <property type="entry name" value="tRNA(Met) cytidine acetyltransferase, tail domain"/>
    <property type="match status" value="1"/>
</dbReference>
<evidence type="ECO:0000256" key="3">
    <source>
        <dbReference type="ARBA" id="ARBA00022679"/>
    </source>
</evidence>
<dbReference type="EC" id="2.3.1.193" evidence="9"/>
<gene>
    <name evidence="9" type="primary">tmcA</name>
    <name evidence="13" type="ORF">GFB47_11525</name>
</gene>
<evidence type="ECO:0000259" key="11">
    <source>
        <dbReference type="Pfam" id="PF08351"/>
    </source>
</evidence>
<keyword evidence="3 9" id="KW-0808">Transferase</keyword>
<dbReference type="GO" id="GO:0005524">
    <property type="term" value="F:ATP binding"/>
    <property type="evidence" value="ECO:0007669"/>
    <property type="project" value="UniProtKB-UniRule"/>
</dbReference>
<evidence type="ECO:0000256" key="1">
    <source>
        <dbReference type="ARBA" id="ARBA00022490"/>
    </source>
</evidence>
<keyword evidence="14" id="KW-1185">Reference proteome</keyword>
<dbReference type="GO" id="GO:0000049">
    <property type="term" value="F:tRNA binding"/>
    <property type="evidence" value="ECO:0007669"/>
    <property type="project" value="UniProtKB-UniRule"/>
</dbReference>
<dbReference type="InterPro" id="IPR007807">
    <property type="entry name" value="TcmA/NAT10_helicase"/>
</dbReference>
<keyword evidence="5 9" id="KW-0547">Nucleotide-binding</keyword>
<dbReference type="Gene3D" id="3.40.50.11040">
    <property type="match status" value="1"/>
</dbReference>
<protein>
    <recommendedName>
        <fullName evidence="9">tRNA(Met) cytidine acetyltransferase TmcA</fullName>
        <ecNumber evidence="9">2.3.1.193</ecNumber>
    </recommendedName>
</protein>
<dbReference type="Proteomes" id="UP000348942">
    <property type="component" value="Chromosome 2"/>
</dbReference>
<evidence type="ECO:0000256" key="7">
    <source>
        <dbReference type="ARBA" id="ARBA00022884"/>
    </source>
</evidence>
<dbReference type="InterPro" id="IPR024914">
    <property type="entry name" value="tRNA_acetyltr_TmcA"/>
</dbReference>
<evidence type="ECO:0000256" key="8">
    <source>
        <dbReference type="ARBA" id="ARBA00023315"/>
    </source>
</evidence>
<evidence type="ECO:0000256" key="2">
    <source>
        <dbReference type="ARBA" id="ARBA00022555"/>
    </source>
</evidence>
<dbReference type="GO" id="GO:0051392">
    <property type="term" value="F:tRNA cytidine N4-acetyltransferase activity"/>
    <property type="evidence" value="ECO:0007669"/>
    <property type="project" value="UniProtKB-UniRule"/>
</dbReference>
<comment type="subcellular location">
    <subcellularLocation>
        <location evidence="9">Cytoplasm</location>
    </subcellularLocation>
</comment>
<evidence type="ECO:0000256" key="6">
    <source>
        <dbReference type="ARBA" id="ARBA00022840"/>
    </source>
</evidence>
<evidence type="ECO:0000313" key="13">
    <source>
        <dbReference type="EMBL" id="QGA66098.1"/>
    </source>
</evidence>
<evidence type="ECO:0000256" key="5">
    <source>
        <dbReference type="ARBA" id="ARBA00022741"/>
    </source>
</evidence>
<dbReference type="InterPro" id="IPR038321">
    <property type="entry name" value="TmcA_C_sf"/>
</dbReference>
<organism evidence="13 14">
    <name type="scientific">Vibrio algicola</name>
    <dbReference type="NCBI Taxonomy" id="2662262"/>
    <lineage>
        <taxon>Bacteria</taxon>
        <taxon>Pseudomonadati</taxon>
        <taxon>Pseudomonadota</taxon>
        <taxon>Gammaproteobacteria</taxon>
        <taxon>Vibrionales</taxon>
        <taxon>Vibrionaceae</taxon>
        <taxon>Vibrio</taxon>
    </lineage>
</organism>
<evidence type="ECO:0000259" key="12">
    <source>
        <dbReference type="Pfam" id="PF13718"/>
    </source>
</evidence>
<name>A0A5Q0TG05_9VIBR</name>
<dbReference type="Gene3D" id="3.40.50.300">
    <property type="entry name" value="P-loop containing nucleotide triphosphate hydrolases"/>
    <property type="match status" value="1"/>
</dbReference>
<feature type="domain" description="N-acetyltransferase" evidence="12">
    <location>
        <begin position="411"/>
        <end position="523"/>
    </location>
</feature>
<dbReference type="RefSeq" id="WP_153448235.1">
    <property type="nucleotide sequence ID" value="NZ_CP045700.1"/>
</dbReference>
<dbReference type="GO" id="GO:0051391">
    <property type="term" value="P:tRNA acetylation"/>
    <property type="evidence" value="ECO:0007669"/>
    <property type="project" value="UniProtKB-UniRule"/>
</dbReference>
<dbReference type="Pfam" id="PF08351">
    <property type="entry name" value="TmcA_N"/>
    <property type="match status" value="1"/>
</dbReference>